<dbReference type="Proteomes" id="UP000220836">
    <property type="component" value="Unassembled WGS sequence"/>
</dbReference>
<organism evidence="1 2">
    <name type="scientific">Pelagimonas varians</name>
    <dbReference type="NCBI Taxonomy" id="696760"/>
    <lineage>
        <taxon>Bacteria</taxon>
        <taxon>Pseudomonadati</taxon>
        <taxon>Pseudomonadota</taxon>
        <taxon>Alphaproteobacteria</taxon>
        <taxon>Rhodobacterales</taxon>
        <taxon>Roseobacteraceae</taxon>
        <taxon>Pelagimonas</taxon>
    </lineage>
</organism>
<keyword evidence="2" id="KW-1185">Reference proteome</keyword>
<dbReference type="AlphaFoldDB" id="A0A238K891"/>
<proteinExistence type="predicted"/>
<evidence type="ECO:0000313" key="1">
    <source>
        <dbReference type="EMBL" id="SMX38664.1"/>
    </source>
</evidence>
<dbReference type="EMBL" id="FXYH01000004">
    <property type="protein sequence ID" value="SMX38664.1"/>
    <property type="molecule type" value="Genomic_DNA"/>
</dbReference>
<gene>
    <name evidence="1" type="ORF">PEV8663_01479</name>
</gene>
<sequence length="95" mass="10749">MLHHKPIAPALPSGSRFSRLFDLFEQGLPQDGHAKAAPLSAQKARRLLTLARASFKDRPVSERSAPETCSNDEFFRRIRSAGRRFDMRNFGEPLL</sequence>
<accession>A0A238K891</accession>
<protein>
    <submittedName>
        <fullName evidence="1">Uncharacterized protein</fullName>
    </submittedName>
</protein>
<reference evidence="1 2" key="1">
    <citation type="submission" date="2017-05" db="EMBL/GenBank/DDBJ databases">
        <authorList>
            <person name="Song R."/>
            <person name="Chenine A.L."/>
            <person name="Ruprecht R.M."/>
        </authorList>
    </citation>
    <scope>NUCLEOTIDE SEQUENCE [LARGE SCALE GENOMIC DNA]</scope>
    <source>
        <strain evidence="1 2">CECT 8663</strain>
    </source>
</reference>
<name>A0A238K891_9RHOB</name>
<evidence type="ECO:0000313" key="2">
    <source>
        <dbReference type="Proteomes" id="UP000220836"/>
    </source>
</evidence>